<dbReference type="eggNOG" id="ENOG50324T6">
    <property type="taxonomic scope" value="Bacteria"/>
</dbReference>
<sequence length="173" mass="19820">MPSKNVYVSDADLPLFEAATAHAGSLSAAVAAGLRLYLAQHENRRKGNDMRTIELDVDEERVVTTKRFSGRQLLRWRRDEGMRTRSFRVFETARGQLAVYERDDPNWAVLSNPDDDNPVWEDPKTWQGDWWRRGNRELRVFASVDDMAGHLPDELVDAVRRAGKVPAVEELDI</sequence>
<evidence type="ECO:0000256" key="1">
    <source>
        <dbReference type="SAM" id="Phobius"/>
    </source>
</evidence>
<gene>
    <name evidence="2" type="ORF">HMPREF1318_3033</name>
</gene>
<accession>J1GUJ1</accession>
<dbReference type="PATRIC" id="fig|1125718.3.peg.2792"/>
<dbReference type="Proteomes" id="UP000002941">
    <property type="component" value="Unassembled WGS sequence"/>
</dbReference>
<proteinExistence type="predicted"/>
<reference evidence="2 3" key="1">
    <citation type="submission" date="2012-05" db="EMBL/GenBank/DDBJ databases">
        <authorList>
            <person name="Harkins D.M."/>
            <person name="Madupu R."/>
            <person name="Durkin A.S."/>
            <person name="Torralba M."/>
            <person name="Methe B."/>
            <person name="Sutton G.G."/>
            <person name="Nelson K.E."/>
        </authorList>
    </citation>
    <scope>NUCLEOTIDE SEQUENCE [LARGE SCALE GENOMIC DNA]</scope>
    <source>
        <strain evidence="2 3">F0489</strain>
    </source>
</reference>
<evidence type="ECO:0000313" key="2">
    <source>
        <dbReference type="EMBL" id="EJF36700.1"/>
    </source>
</evidence>
<dbReference type="EMBL" id="AKFT01000216">
    <property type="protein sequence ID" value="EJF36700.1"/>
    <property type="molecule type" value="Genomic_DNA"/>
</dbReference>
<name>J1GUJ1_9ACTO</name>
<feature type="transmembrane region" description="Helical" evidence="1">
    <location>
        <begin position="20"/>
        <end position="38"/>
    </location>
</feature>
<evidence type="ECO:0000313" key="3">
    <source>
        <dbReference type="Proteomes" id="UP000002941"/>
    </source>
</evidence>
<protein>
    <recommendedName>
        <fullName evidence="4">EXLDI protein</fullName>
    </recommendedName>
</protein>
<keyword evidence="1" id="KW-0472">Membrane</keyword>
<organism evidence="2 3">
    <name type="scientific">Actinomyces massiliensis F0489</name>
    <dbReference type="NCBI Taxonomy" id="1125718"/>
    <lineage>
        <taxon>Bacteria</taxon>
        <taxon>Bacillati</taxon>
        <taxon>Actinomycetota</taxon>
        <taxon>Actinomycetes</taxon>
        <taxon>Actinomycetales</taxon>
        <taxon>Actinomycetaceae</taxon>
        <taxon>Actinomyces</taxon>
    </lineage>
</organism>
<keyword evidence="1" id="KW-0812">Transmembrane</keyword>
<dbReference type="OrthoDB" id="3199431at2"/>
<dbReference type="AlphaFoldDB" id="J1GUJ1"/>
<dbReference type="NCBIfam" id="TIGR04342">
    <property type="entry name" value="EXLDI"/>
    <property type="match status" value="1"/>
</dbReference>
<comment type="caution">
    <text evidence="2">The sequence shown here is derived from an EMBL/GenBank/DDBJ whole genome shotgun (WGS) entry which is preliminary data.</text>
</comment>
<dbReference type="InterPro" id="IPR027580">
    <property type="entry name" value="EXLDI"/>
</dbReference>
<keyword evidence="3" id="KW-1185">Reference proteome</keyword>
<evidence type="ECO:0008006" key="4">
    <source>
        <dbReference type="Google" id="ProtNLM"/>
    </source>
</evidence>
<dbReference type="RefSeq" id="WP_008733899.1">
    <property type="nucleotide sequence ID" value="NZ_AKFT01000216.1"/>
</dbReference>
<keyword evidence="1" id="KW-1133">Transmembrane helix</keyword>